<organism evidence="1 2">
    <name type="scientific">Artemia franciscana</name>
    <name type="common">Brine shrimp</name>
    <name type="synonym">Artemia sanfranciscana</name>
    <dbReference type="NCBI Taxonomy" id="6661"/>
    <lineage>
        <taxon>Eukaryota</taxon>
        <taxon>Metazoa</taxon>
        <taxon>Ecdysozoa</taxon>
        <taxon>Arthropoda</taxon>
        <taxon>Crustacea</taxon>
        <taxon>Branchiopoda</taxon>
        <taxon>Anostraca</taxon>
        <taxon>Artemiidae</taxon>
        <taxon>Artemia</taxon>
    </lineage>
</organism>
<protein>
    <submittedName>
        <fullName evidence="1">Uncharacterized protein</fullName>
    </submittedName>
</protein>
<evidence type="ECO:0000313" key="2">
    <source>
        <dbReference type="Proteomes" id="UP001187531"/>
    </source>
</evidence>
<dbReference type="AlphaFoldDB" id="A0AA88IDQ6"/>
<comment type="caution">
    <text evidence="1">The sequence shown here is derived from an EMBL/GenBank/DDBJ whole genome shotgun (WGS) entry which is preliminary data.</text>
</comment>
<accession>A0AA88IDQ6</accession>
<reference evidence="1" key="1">
    <citation type="submission" date="2023-07" db="EMBL/GenBank/DDBJ databases">
        <title>Chromosome-level genome assembly of Artemia franciscana.</title>
        <authorList>
            <person name="Jo E."/>
        </authorList>
    </citation>
    <scope>NUCLEOTIDE SEQUENCE</scope>
    <source>
        <tissue evidence="1">Whole body</tissue>
    </source>
</reference>
<proteinExistence type="predicted"/>
<sequence length="66" mass="7222">MGLGTNLAKLDNTDDIETFTADLVTAQATLNEIALFSQLLGMNISIARAKDIDLNIRSDYQPVFYG</sequence>
<dbReference type="EMBL" id="JAVRJZ010000002">
    <property type="protein sequence ID" value="KAK2726394.1"/>
    <property type="molecule type" value="Genomic_DNA"/>
</dbReference>
<evidence type="ECO:0000313" key="1">
    <source>
        <dbReference type="EMBL" id="KAK2726394.1"/>
    </source>
</evidence>
<keyword evidence="2" id="KW-1185">Reference proteome</keyword>
<dbReference type="Proteomes" id="UP001187531">
    <property type="component" value="Unassembled WGS sequence"/>
</dbReference>
<name>A0AA88IDQ6_ARTSF</name>
<gene>
    <name evidence="1" type="ORF">QYM36_000732</name>
</gene>